<dbReference type="EMBL" id="BMHB01000001">
    <property type="protein sequence ID" value="GGI12385.1"/>
    <property type="molecule type" value="Genomic_DNA"/>
</dbReference>
<evidence type="ECO:0000313" key="2">
    <source>
        <dbReference type="Proteomes" id="UP000626244"/>
    </source>
</evidence>
<comment type="caution">
    <text evidence="1">The sequence shown here is derived from an EMBL/GenBank/DDBJ whole genome shotgun (WGS) entry which is preliminary data.</text>
</comment>
<dbReference type="AlphaFoldDB" id="A0A8J3AED3"/>
<dbReference type="Proteomes" id="UP000626244">
    <property type="component" value="Unassembled WGS sequence"/>
</dbReference>
<organism evidence="1 2">
    <name type="scientific">Gottfriedia solisilvae</name>
    <dbReference type="NCBI Taxonomy" id="1516104"/>
    <lineage>
        <taxon>Bacteria</taxon>
        <taxon>Bacillati</taxon>
        <taxon>Bacillota</taxon>
        <taxon>Bacilli</taxon>
        <taxon>Bacillales</taxon>
        <taxon>Bacillaceae</taxon>
        <taxon>Gottfriedia</taxon>
    </lineage>
</organism>
<dbReference type="OrthoDB" id="2691582at2"/>
<sequence>MIHCNWINFQFENEALTQERFEEMMDDHFQAVKLDETGFPQYIWTSNFVFIVIRRVKLIEEVEFKQIPRNPACE</sequence>
<reference evidence="2" key="1">
    <citation type="journal article" date="2019" name="Int. J. Syst. Evol. Microbiol.">
        <title>The Global Catalogue of Microorganisms (GCM) 10K type strain sequencing project: providing services to taxonomists for standard genome sequencing and annotation.</title>
        <authorList>
            <consortium name="The Broad Institute Genomics Platform"/>
            <consortium name="The Broad Institute Genome Sequencing Center for Infectious Disease"/>
            <person name="Wu L."/>
            <person name="Ma J."/>
        </authorList>
    </citation>
    <scope>NUCLEOTIDE SEQUENCE [LARGE SCALE GENOMIC DNA]</scope>
    <source>
        <strain evidence="2">CGMCC 1.14993</strain>
    </source>
</reference>
<protein>
    <submittedName>
        <fullName evidence="1">Uncharacterized protein</fullName>
    </submittedName>
</protein>
<proteinExistence type="predicted"/>
<evidence type="ECO:0000313" key="1">
    <source>
        <dbReference type="EMBL" id="GGI12385.1"/>
    </source>
</evidence>
<dbReference type="RefSeq" id="WP_087999472.1">
    <property type="nucleotide sequence ID" value="NZ_BMHB01000001.1"/>
</dbReference>
<name>A0A8J3AED3_9BACI</name>
<gene>
    <name evidence="1" type="ORF">GCM10007380_12650</name>
</gene>
<accession>A0A8J3AED3</accession>
<keyword evidence="2" id="KW-1185">Reference proteome</keyword>